<dbReference type="Pfam" id="PF01633">
    <property type="entry name" value="Choline_kinase"/>
    <property type="match status" value="1"/>
</dbReference>
<keyword evidence="2" id="KW-0418">Kinase</keyword>
<keyword evidence="2" id="KW-0808">Transferase</keyword>
<accession>A0AAD0WQG3</accession>
<protein>
    <submittedName>
        <fullName evidence="2">Choline kinase</fullName>
    </submittedName>
</protein>
<dbReference type="KEGG" id="asui:ASUIS_0939"/>
<feature type="domain" description="Protein kinase" evidence="1">
    <location>
        <begin position="1"/>
        <end position="247"/>
    </location>
</feature>
<evidence type="ECO:0000259" key="1">
    <source>
        <dbReference type="PROSITE" id="PS50011"/>
    </source>
</evidence>
<dbReference type="PROSITE" id="PS50011">
    <property type="entry name" value="PROTEIN_KINASE_DOM"/>
    <property type="match status" value="1"/>
</dbReference>
<dbReference type="Proteomes" id="UP000263040">
    <property type="component" value="Chromosome"/>
</dbReference>
<dbReference type="PANTHER" id="PTHR40086:SF1">
    <property type="entry name" value="CELL CYCLE REGULATOR CCRZ"/>
    <property type="match status" value="1"/>
</dbReference>
<dbReference type="AlphaFoldDB" id="A0AAD0WQG3"/>
<dbReference type="InterPro" id="IPR052077">
    <property type="entry name" value="CcrZ_PhaseVar_Mediator"/>
</dbReference>
<dbReference type="PANTHER" id="PTHR40086">
    <property type="entry name" value="PHOSPHOTRANSFERASE YTMP-RELATED"/>
    <property type="match status" value="1"/>
</dbReference>
<dbReference type="Gene3D" id="3.30.200.20">
    <property type="entry name" value="Phosphorylase Kinase, domain 1"/>
    <property type="match status" value="1"/>
</dbReference>
<evidence type="ECO:0000313" key="3">
    <source>
        <dbReference type="Proteomes" id="UP000263040"/>
    </source>
</evidence>
<keyword evidence="3" id="KW-1185">Reference proteome</keyword>
<dbReference type="GO" id="GO:0004672">
    <property type="term" value="F:protein kinase activity"/>
    <property type="evidence" value="ECO:0007669"/>
    <property type="project" value="InterPro"/>
</dbReference>
<dbReference type="CDD" id="cd05151">
    <property type="entry name" value="ChoK-like"/>
    <property type="match status" value="1"/>
</dbReference>
<dbReference type="RefSeq" id="WP_118885976.1">
    <property type="nucleotide sequence ID" value="NZ_CP032100.1"/>
</dbReference>
<organism evidence="2 3">
    <name type="scientific">Arcobacter suis CECT 7833</name>
    <dbReference type="NCBI Taxonomy" id="663365"/>
    <lineage>
        <taxon>Bacteria</taxon>
        <taxon>Pseudomonadati</taxon>
        <taxon>Campylobacterota</taxon>
        <taxon>Epsilonproteobacteria</taxon>
        <taxon>Campylobacterales</taxon>
        <taxon>Arcobacteraceae</taxon>
        <taxon>Arcobacter</taxon>
    </lineage>
</organism>
<proteinExistence type="predicted"/>
<dbReference type="InterPro" id="IPR011009">
    <property type="entry name" value="Kinase-like_dom_sf"/>
</dbReference>
<dbReference type="Gene3D" id="3.90.1200.10">
    <property type="match status" value="1"/>
</dbReference>
<evidence type="ECO:0000313" key="2">
    <source>
        <dbReference type="EMBL" id="AXX89428.1"/>
    </source>
</evidence>
<gene>
    <name evidence="2" type="ORF">ASUIS_0939</name>
</gene>
<dbReference type="EMBL" id="CP032100">
    <property type="protein sequence ID" value="AXX89428.1"/>
    <property type="molecule type" value="Genomic_DNA"/>
</dbReference>
<dbReference type="GO" id="GO:0005524">
    <property type="term" value="F:ATP binding"/>
    <property type="evidence" value="ECO:0007669"/>
    <property type="project" value="InterPro"/>
</dbReference>
<dbReference type="InterPro" id="IPR000719">
    <property type="entry name" value="Prot_kinase_dom"/>
</dbReference>
<dbReference type="SUPFAM" id="SSF56112">
    <property type="entry name" value="Protein kinase-like (PK-like)"/>
    <property type="match status" value="1"/>
</dbReference>
<reference evidence="2 3" key="1">
    <citation type="submission" date="2018-08" db="EMBL/GenBank/DDBJ databases">
        <title>Complete genome of the Arcobacter suis type strain LMG 26152.</title>
        <authorList>
            <person name="Miller W.G."/>
            <person name="Yee E."/>
            <person name="Bono J.L."/>
        </authorList>
    </citation>
    <scope>NUCLEOTIDE SEQUENCE [LARGE SCALE GENOMIC DNA]</scope>
    <source>
        <strain evidence="2 3">CECT 7833</strain>
    </source>
</reference>
<sequence>MTIEELKKYNIFKEELLSLEMLKNQGFNNISYLLSTTENSYVIRVFKSNESVNISRKFEYQIQKKAHTKNIALKPIFLNEKFMIYEYKNGIHKTKLSSSELIKLVSKIKKFHNIKVKTKTYDIKKDLQNYNKNLDDIKSKKLIKDAFKSLFLLKKFKKELVLTHHDLNPKNIIFRNNSIKIIDWEYAGLNDRFFDLACVCIEFSLNKNEEKILLNTYFKNYKKYHRKKLNHFKIIYKNLCDLWFKCY</sequence>
<name>A0AAD0WQG3_9BACT</name>